<accession>A0A1M5QMJ3</accession>
<name>A0A1M5QMJ3_9BURK</name>
<feature type="transmembrane region" description="Helical" evidence="1">
    <location>
        <begin position="51"/>
        <end position="70"/>
    </location>
</feature>
<dbReference type="AlphaFoldDB" id="A0A1M5QMJ3"/>
<proteinExistence type="predicted"/>
<dbReference type="InterPro" id="IPR021762">
    <property type="entry name" value="DUF3325"/>
</dbReference>
<dbReference type="Proteomes" id="UP000184226">
    <property type="component" value="Unassembled WGS sequence"/>
</dbReference>
<keyword evidence="1" id="KW-0812">Transmembrane</keyword>
<dbReference type="RefSeq" id="WP_245801161.1">
    <property type="nucleotide sequence ID" value="NZ_FQXE01000002.1"/>
</dbReference>
<feature type="transmembrane region" description="Helical" evidence="1">
    <location>
        <begin position="76"/>
        <end position="94"/>
    </location>
</feature>
<evidence type="ECO:0000313" key="3">
    <source>
        <dbReference type="Proteomes" id="UP000184226"/>
    </source>
</evidence>
<keyword evidence="3" id="KW-1185">Reference proteome</keyword>
<feature type="transmembrane region" description="Helical" evidence="1">
    <location>
        <begin position="12"/>
        <end position="30"/>
    </location>
</feature>
<evidence type="ECO:0000313" key="2">
    <source>
        <dbReference type="EMBL" id="SHH14950.1"/>
    </source>
</evidence>
<reference evidence="2 3" key="1">
    <citation type="submission" date="2016-11" db="EMBL/GenBank/DDBJ databases">
        <authorList>
            <person name="Jaros S."/>
            <person name="Januszkiewicz K."/>
            <person name="Wedrychowicz H."/>
        </authorList>
    </citation>
    <scope>NUCLEOTIDE SEQUENCE [LARGE SCALE GENOMIC DNA]</scope>
    <source>
        <strain evidence="2 3">CGMCC 1.10190</strain>
    </source>
</reference>
<evidence type="ECO:0008006" key="4">
    <source>
        <dbReference type="Google" id="ProtNLM"/>
    </source>
</evidence>
<gene>
    <name evidence="2" type="ORF">SAMN04488135_102316</name>
</gene>
<organism evidence="2 3">
    <name type="scientific">Pollutimonas bauzanensis</name>
    <dbReference type="NCBI Taxonomy" id="658167"/>
    <lineage>
        <taxon>Bacteria</taxon>
        <taxon>Pseudomonadati</taxon>
        <taxon>Pseudomonadota</taxon>
        <taxon>Betaproteobacteria</taxon>
        <taxon>Burkholderiales</taxon>
        <taxon>Alcaligenaceae</taxon>
        <taxon>Pollutimonas</taxon>
    </lineage>
</organism>
<keyword evidence="1" id="KW-1133">Transmembrane helix</keyword>
<evidence type="ECO:0000256" key="1">
    <source>
        <dbReference type="SAM" id="Phobius"/>
    </source>
</evidence>
<dbReference type="EMBL" id="FQXE01000002">
    <property type="protein sequence ID" value="SHH14950.1"/>
    <property type="molecule type" value="Genomic_DNA"/>
</dbReference>
<protein>
    <recommendedName>
        <fullName evidence="4">DUF3325 domain-containing protein</fullName>
    </recommendedName>
</protein>
<dbReference type="Pfam" id="PF11804">
    <property type="entry name" value="DUF3325"/>
    <property type="match status" value="1"/>
</dbReference>
<keyword evidence="1" id="KW-0472">Membrane</keyword>
<dbReference type="STRING" id="658167.SAMN04488135_102316"/>
<sequence length="111" mass="11799">MMPAPADLWSHAAVLGLSIVAFALLALAMERHQEAVFGRRLGAAAGGWNRAAGWAALALALVLAVALRGWSLGLVAFSGHASLAAGIVYGMLVWQGRRKAPRRHGPYRMRD</sequence>